<evidence type="ECO:0000259" key="5">
    <source>
        <dbReference type="PROSITE" id="PS50931"/>
    </source>
</evidence>
<dbReference type="Proteomes" id="UP001364211">
    <property type="component" value="Unassembled WGS sequence"/>
</dbReference>
<feature type="domain" description="HTH lysR-type" evidence="5">
    <location>
        <begin position="1"/>
        <end position="58"/>
    </location>
</feature>
<name>A0ABU8T9R0_9PSEU</name>
<keyword evidence="4" id="KW-0804">Transcription</keyword>
<dbReference type="Pfam" id="PF00126">
    <property type="entry name" value="HTH_1"/>
    <property type="match status" value="1"/>
</dbReference>
<dbReference type="InterPro" id="IPR005119">
    <property type="entry name" value="LysR_subst-bd"/>
</dbReference>
<dbReference type="InterPro" id="IPR036390">
    <property type="entry name" value="WH_DNA-bd_sf"/>
</dbReference>
<dbReference type="Pfam" id="PF03466">
    <property type="entry name" value="LysR_substrate"/>
    <property type="match status" value="1"/>
</dbReference>
<gene>
    <name evidence="6" type="ORF">WJX68_17185</name>
</gene>
<dbReference type="EMBL" id="JBBJUP010000014">
    <property type="protein sequence ID" value="MEJ8280679.1"/>
    <property type="molecule type" value="Genomic_DNA"/>
</dbReference>
<dbReference type="PRINTS" id="PR00039">
    <property type="entry name" value="HTHLYSR"/>
</dbReference>
<keyword evidence="3" id="KW-0238">DNA-binding</keyword>
<sequence length="296" mass="30233">MELRQLRYLVAAVDEGTVTAAAAALHVAQPGVSAQLRQLERELGATLLERGPRSVTPTEVGRAVLEHARAALASVDAARDAVAALNGLLRGRVAVGMATSLPDTVLADPVGDFAAGHPQLEVVLREGTTDELVDALRSGGLDVAVAGFPTGPPDGLSGRVLVESALVAAVAPDDEFAGRAALPLAELVTRPLICLPRGHGLRTALDAALAAHGLTGRVGFESGAMTLLLRLAARGAGVAVVPEPAFGAAGVRALERPPVAVPLDPEVRTRLYLVWRGGGPSGPAARALLAALLQRV</sequence>
<dbReference type="Gene3D" id="1.10.10.10">
    <property type="entry name" value="Winged helix-like DNA-binding domain superfamily/Winged helix DNA-binding domain"/>
    <property type="match status" value="1"/>
</dbReference>
<dbReference type="InterPro" id="IPR036388">
    <property type="entry name" value="WH-like_DNA-bd_sf"/>
</dbReference>
<dbReference type="InterPro" id="IPR050950">
    <property type="entry name" value="HTH-type_LysR_regulators"/>
</dbReference>
<keyword evidence="7" id="KW-1185">Reference proteome</keyword>
<evidence type="ECO:0000313" key="6">
    <source>
        <dbReference type="EMBL" id="MEJ8280679.1"/>
    </source>
</evidence>
<dbReference type="SUPFAM" id="SSF53850">
    <property type="entry name" value="Periplasmic binding protein-like II"/>
    <property type="match status" value="1"/>
</dbReference>
<evidence type="ECO:0000256" key="3">
    <source>
        <dbReference type="ARBA" id="ARBA00023125"/>
    </source>
</evidence>
<dbReference type="PROSITE" id="PS50931">
    <property type="entry name" value="HTH_LYSR"/>
    <property type="match status" value="1"/>
</dbReference>
<comment type="similarity">
    <text evidence="1">Belongs to the LysR transcriptional regulatory family.</text>
</comment>
<accession>A0ABU8T9R0</accession>
<organism evidence="6 7">
    <name type="scientific">Pseudonocardia spirodelae</name>
    <dbReference type="NCBI Taxonomy" id="3133431"/>
    <lineage>
        <taxon>Bacteria</taxon>
        <taxon>Bacillati</taxon>
        <taxon>Actinomycetota</taxon>
        <taxon>Actinomycetes</taxon>
        <taxon>Pseudonocardiales</taxon>
        <taxon>Pseudonocardiaceae</taxon>
        <taxon>Pseudonocardia</taxon>
    </lineage>
</organism>
<reference evidence="6 7" key="1">
    <citation type="submission" date="2024-03" db="EMBL/GenBank/DDBJ databases">
        <title>Draft genome sequence of Pseudonocardia sp. DW16-2.</title>
        <authorList>
            <person name="Duangmal K."/>
        </authorList>
    </citation>
    <scope>NUCLEOTIDE SEQUENCE [LARGE SCALE GENOMIC DNA]</scope>
    <source>
        <strain evidence="6 7">DW16-2</strain>
    </source>
</reference>
<proteinExistence type="inferred from homology"/>
<dbReference type="PANTHER" id="PTHR30419">
    <property type="entry name" value="HTH-TYPE TRANSCRIPTIONAL REGULATOR YBHD"/>
    <property type="match status" value="1"/>
</dbReference>
<evidence type="ECO:0000313" key="7">
    <source>
        <dbReference type="Proteomes" id="UP001364211"/>
    </source>
</evidence>
<protein>
    <submittedName>
        <fullName evidence="6">LysR family transcriptional regulator</fullName>
    </submittedName>
</protein>
<comment type="caution">
    <text evidence="6">The sequence shown here is derived from an EMBL/GenBank/DDBJ whole genome shotgun (WGS) entry which is preliminary data.</text>
</comment>
<dbReference type="SUPFAM" id="SSF46785">
    <property type="entry name" value="Winged helix' DNA-binding domain"/>
    <property type="match status" value="1"/>
</dbReference>
<evidence type="ECO:0000256" key="1">
    <source>
        <dbReference type="ARBA" id="ARBA00009437"/>
    </source>
</evidence>
<dbReference type="Gene3D" id="3.40.190.10">
    <property type="entry name" value="Periplasmic binding protein-like II"/>
    <property type="match status" value="2"/>
</dbReference>
<evidence type="ECO:0000256" key="4">
    <source>
        <dbReference type="ARBA" id="ARBA00023163"/>
    </source>
</evidence>
<evidence type="ECO:0000256" key="2">
    <source>
        <dbReference type="ARBA" id="ARBA00023015"/>
    </source>
</evidence>
<keyword evidence="2" id="KW-0805">Transcription regulation</keyword>
<dbReference type="RefSeq" id="WP_340292096.1">
    <property type="nucleotide sequence ID" value="NZ_JBBJUP010000014.1"/>
</dbReference>
<dbReference type="InterPro" id="IPR000847">
    <property type="entry name" value="LysR_HTH_N"/>
</dbReference>